<comment type="caution">
    <text evidence="9">The sequence shown here is derived from an EMBL/GenBank/DDBJ whole genome shotgun (WGS) entry which is preliminary data.</text>
</comment>
<dbReference type="GO" id="GO:0000978">
    <property type="term" value="F:RNA polymerase II cis-regulatory region sequence-specific DNA binding"/>
    <property type="evidence" value="ECO:0007669"/>
    <property type="project" value="TreeGrafter"/>
</dbReference>
<dbReference type="Proteomes" id="UP000827092">
    <property type="component" value="Unassembled WGS sequence"/>
</dbReference>
<keyword evidence="5 6" id="KW-0539">Nucleus</keyword>
<evidence type="ECO:0000256" key="1">
    <source>
        <dbReference type="ARBA" id="ARBA00004123"/>
    </source>
</evidence>
<feature type="region of interest" description="Disordered" evidence="7">
    <location>
        <begin position="372"/>
        <end position="397"/>
    </location>
</feature>
<gene>
    <name evidence="9" type="ORF">JTE90_002627</name>
</gene>
<comment type="subcellular location">
    <subcellularLocation>
        <location evidence="1 6">Nucleus</location>
    </subcellularLocation>
</comment>
<keyword evidence="4" id="KW-0804">Transcription</keyword>
<dbReference type="Pfam" id="PF04516">
    <property type="entry name" value="CP2"/>
    <property type="match status" value="1"/>
</dbReference>
<evidence type="ECO:0000256" key="2">
    <source>
        <dbReference type="ARBA" id="ARBA00023015"/>
    </source>
</evidence>
<keyword evidence="10" id="KW-1185">Reference proteome</keyword>
<accession>A0AAV6VHH6</accession>
<dbReference type="Pfam" id="PF25416">
    <property type="entry name" value="GRHL1_C"/>
    <property type="match status" value="1"/>
</dbReference>
<protein>
    <recommendedName>
        <fullName evidence="8">Grh/CP2 DB domain-containing protein</fullName>
    </recommendedName>
</protein>
<dbReference type="PROSITE" id="PS51968">
    <property type="entry name" value="GRH_CP2_DB"/>
    <property type="match status" value="1"/>
</dbReference>
<dbReference type="InterPro" id="IPR040167">
    <property type="entry name" value="TF_CP2-like"/>
</dbReference>
<evidence type="ECO:0000313" key="10">
    <source>
        <dbReference type="Proteomes" id="UP000827092"/>
    </source>
</evidence>
<keyword evidence="3 6" id="KW-0238">DNA-binding</keyword>
<dbReference type="GO" id="GO:0001228">
    <property type="term" value="F:DNA-binding transcription activator activity, RNA polymerase II-specific"/>
    <property type="evidence" value="ECO:0007669"/>
    <property type="project" value="TreeGrafter"/>
</dbReference>
<organism evidence="9 10">
    <name type="scientific">Oedothorax gibbosus</name>
    <dbReference type="NCBI Taxonomy" id="931172"/>
    <lineage>
        <taxon>Eukaryota</taxon>
        <taxon>Metazoa</taxon>
        <taxon>Ecdysozoa</taxon>
        <taxon>Arthropoda</taxon>
        <taxon>Chelicerata</taxon>
        <taxon>Arachnida</taxon>
        <taxon>Araneae</taxon>
        <taxon>Araneomorphae</taxon>
        <taxon>Entelegynae</taxon>
        <taxon>Araneoidea</taxon>
        <taxon>Linyphiidae</taxon>
        <taxon>Erigoninae</taxon>
        <taxon>Oedothorax</taxon>
    </lineage>
</organism>
<evidence type="ECO:0000313" key="9">
    <source>
        <dbReference type="EMBL" id="KAG8195455.1"/>
    </source>
</evidence>
<dbReference type="GO" id="GO:0005634">
    <property type="term" value="C:nucleus"/>
    <property type="evidence" value="ECO:0007669"/>
    <property type="project" value="UniProtKB-SubCell"/>
</dbReference>
<proteinExistence type="predicted"/>
<dbReference type="EMBL" id="JAFNEN010000087">
    <property type="protein sequence ID" value="KAG8195455.1"/>
    <property type="molecule type" value="Genomic_DNA"/>
</dbReference>
<evidence type="ECO:0000256" key="4">
    <source>
        <dbReference type="ARBA" id="ARBA00023163"/>
    </source>
</evidence>
<evidence type="ECO:0000256" key="5">
    <source>
        <dbReference type="ARBA" id="ARBA00023242"/>
    </source>
</evidence>
<name>A0AAV6VHH6_9ARAC</name>
<feature type="region of interest" description="Disordered" evidence="7">
    <location>
        <begin position="210"/>
        <end position="229"/>
    </location>
</feature>
<evidence type="ECO:0000256" key="7">
    <source>
        <dbReference type="SAM" id="MobiDB-lite"/>
    </source>
</evidence>
<dbReference type="InterPro" id="IPR057520">
    <property type="entry name" value="GRHL1/CP2_C"/>
</dbReference>
<dbReference type="PANTHER" id="PTHR11037:SF20">
    <property type="entry name" value="PROTEIN GRAINYHEAD"/>
    <property type="match status" value="1"/>
</dbReference>
<keyword evidence="2" id="KW-0805">Transcription regulation</keyword>
<feature type="domain" description="Grh/CP2 DB" evidence="8">
    <location>
        <begin position="415"/>
        <end position="654"/>
    </location>
</feature>
<evidence type="ECO:0000259" key="8">
    <source>
        <dbReference type="PROSITE" id="PS51968"/>
    </source>
</evidence>
<dbReference type="InterPro" id="IPR007604">
    <property type="entry name" value="CP2"/>
</dbReference>
<dbReference type="PANTHER" id="PTHR11037">
    <property type="entry name" value="TRANSCRIPTION FACTOR CP2"/>
    <property type="match status" value="1"/>
</dbReference>
<dbReference type="AlphaFoldDB" id="A0AAV6VHH6"/>
<evidence type="ECO:0000256" key="6">
    <source>
        <dbReference type="PROSITE-ProRule" id="PRU01313"/>
    </source>
</evidence>
<evidence type="ECO:0000256" key="3">
    <source>
        <dbReference type="ARBA" id="ARBA00023125"/>
    </source>
</evidence>
<feature type="region of interest" description="Disordered" evidence="7">
    <location>
        <begin position="674"/>
        <end position="703"/>
    </location>
</feature>
<feature type="region of interest" description="Disordered" evidence="7">
    <location>
        <begin position="180"/>
        <end position="200"/>
    </location>
</feature>
<reference evidence="9 10" key="1">
    <citation type="journal article" date="2022" name="Nat. Ecol. Evol.">
        <title>A masculinizing supergene underlies an exaggerated male reproductive morph in a spider.</title>
        <authorList>
            <person name="Hendrickx F."/>
            <person name="De Corte Z."/>
            <person name="Sonet G."/>
            <person name="Van Belleghem S.M."/>
            <person name="Kostlbacher S."/>
            <person name="Vangestel C."/>
        </authorList>
    </citation>
    <scope>NUCLEOTIDE SEQUENCE [LARGE SCALE GENOMIC DNA]</scope>
    <source>
        <strain evidence="9">W744_W776</strain>
    </source>
</reference>
<sequence>MVDVLINCLLRNKEIVDELASNNPGGSNRSIDMPDGDDYLRNMYDHSSAATSATLNVGSASSEEQVQRLCELYKLDKLSNVNNILPDLWTKRVPVQSPPVSSSLPYSILPPEAAEYIRNRMSAQNEVTSQEMDIYLNNRSSSVKRETSTEGADEMELTELIIPGTGDSFLIPKHCLLNSPETKSGSPVKSAEEESNEQSLSPLPALVQVKQEPSPGVSSSPSPPLSRVRELPPASTVIAQAYSSPALAQSYDSLTAQYSATSPLQFHQNQPGGEIYMVSSQDYRGLPDYYTEQIRHNLAAAATNVSGYTDTTDTATFVDRYIRQASGYKSRVHGLAVDLPSPDSGIGETAITIDSKNLPHIFDYSELSQPQSILPTDLPAPSRPASSQSGSSRRSWHDYGRNAELDKVQIPKVHSDVGFRYFFESPISTSQRREDDRITYINKGQFYGVTLEYTPDPNKPLKSSTVKTVLMLMFRDEKPMEEELKAWQFWHSRQHSVKQRILDADTKNSTGIIGQIDEITHNAIAFYWNPMESPAKVNIAVQCLSTDFSNQKGVKGLPLHVQIDTFDDFRESATPYHRGYCQIKVFCDKGAERKTRDEERRAAKRKLNTAAAAATDPTVTFPVRKKLEELYHLPCERSEFYSMSDLLKPPVLFTPSEDAEKMHSIEMSFYASSSSLGEDPNGSGLDRRDNSNSGVYSPPAKRRKRYPEDRVLLYTRQESEVLFQALHIHPPTVTGLVKGIEKKYNISCANMRNIYKKNKKGVLIQIDDDVVKHYCNEDMCVIEVTKADEDLCDITLIET</sequence>
<feature type="compositionally biased region" description="Low complexity" evidence="7">
    <location>
        <begin position="379"/>
        <end position="393"/>
    </location>
</feature>